<dbReference type="PROSITE" id="PS51186">
    <property type="entry name" value="GNAT"/>
    <property type="match status" value="1"/>
</dbReference>
<dbReference type="RefSeq" id="WP_131913646.1">
    <property type="nucleotide sequence ID" value="NZ_OU594967.1"/>
</dbReference>
<gene>
    <name evidence="4" type="ORF">EV690_2890</name>
</gene>
<dbReference type="EMBL" id="SMGD01000015">
    <property type="protein sequence ID" value="TCK47189.1"/>
    <property type="molecule type" value="Genomic_DNA"/>
</dbReference>
<accession>A0A4R1JAR5</accession>
<proteinExistence type="predicted"/>
<evidence type="ECO:0000259" key="3">
    <source>
        <dbReference type="PROSITE" id="PS51186"/>
    </source>
</evidence>
<reference evidence="4 5" key="1">
    <citation type="submission" date="2019-03" db="EMBL/GenBank/DDBJ databases">
        <title>Genomic Encyclopedia of Type Strains, Phase IV (KMG-IV): sequencing the most valuable type-strain genomes for metagenomic binning, comparative biology and taxonomic classification.</title>
        <authorList>
            <person name="Goeker M."/>
        </authorList>
    </citation>
    <scope>NUCLEOTIDE SEQUENCE [LARGE SCALE GENOMIC DNA]</scope>
    <source>
        <strain evidence="4 5">DSM 18577</strain>
    </source>
</reference>
<organism evidence="4 5">
    <name type="scientific">Celerinatantimonas diazotrophica</name>
    <dbReference type="NCBI Taxonomy" id="412034"/>
    <lineage>
        <taxon>Bacteria</taxon>
        <taxon>Pseudomonadati</taxon>
        <taxon>Pseudomonadota</taxon>
        <taxon>Gammaproteobacteria</taxon>
        <taxon>Celerinatantimonadaceae</taxon>
        <taxon>Celerinatantimonas</taxon>
    </lineage>
</organism>
<sequence length="146" mass="16818">MKILEAKSSDIPLLIKLMSQFNIEESIKLSVEAMKKTIELSLSNRNYIQTFIAYEGHSVIGYIHICYSFSFEYQGLEASIDEIFILKEFRGLGLAKVLIDDIENEIKSKGVVAIRADVSDEKPWLDGFYKRLGFCQVGYRPYYKQL</sequence>
<dbReference type="PANTHER" id="PTHR43877">
    <property type="entry name" value="AMINOALKYLPHOSPHONATE N-ACETYLTRANSFERASE-RELATED-RELATED"/>
    <property type="match status" value="1"/>
</dbReference>
<feature type="domain" description="N-acetyltransferase" evidence="3">
    <location>
        <begin position="1"/>
        <end position="146"/>
    </location>
</feature>
<dbReference type="Proteomes" id="UP000295565">
    <property type="component" value="Unassembled WGS sequence"/>
</dbReference>
<keyword evidence="5" id="KW-1185">Reference proteome</keyword>
<dbReference type="OrthoDB" id="9789605at2"/>
<dbReference type="Pfam" id="PF00583">
    <property type="entry name" value="Acetyltransf_1"/>
    <property type="match status" value="1"/>
</dbReference>
<evidence type="ECO:0000256" key="1">
    <source>
        <dbReference type="ARBA" id="ARBA00022679"/>
    </source>
</evidence>
<dbReference type="InterPro" id="IPR000182">
    <property type="entry name" value="GNAT_dom"/>
</dbReference>
<dbReference type="Gene3D" id="3.40.630.30">
    <property type="match status" value="1"/>
</dbReference>
<dbReference type="CDD" id="cd04301">
    <property type="entry name" value="NAT_SF"/>
    <property type="match status" value="1"/>
</dbReference>
<dbReference type="InterPro" id="IPR050832">
    <property type="entry name" value="Bact_Acetyltransf"/>
</dbReference>
<evidence type="ECO:0000313" key="5">
    <source>
        <dbReference type="Proteomes" id="UP000295565"/>
    </source>
</evidence>
<dbReference type="GO" id="GO:0016747">
    <property type="term" value="F:acyltransferase activity, transferring groups other than amino-acyl groups"/>
    <property type="evidence" value="ECO:0007669"/>
    <property type="project" value="InterPro"/>
</dbReference>
<dbReference type="AlphaFoldDB" id="A0A4R1JAR5"/>
<evidence type="ECO:0000313" key="4">
    <source>
        <dbReference type="EMBL" id="TCK47189.1"/>
    </source>
</evidence>
<keyword evidence="2" id="KW-0012">Acyltransferase</keyword>
<comment type="caution">
    <text evidence="4">The sequence shown here is derived from an EMBL/GenBank/DDBJ whole genome shotgun (WGS) entry which is preliminary data.</text>
</comment>
<keyword evidence="1 4" id="KW-0808">Transferase</keyword>
<name>A0A4R1JAR5_9GAMM</name>
<protein>
    <submittedName>
        <fullName evidence="4">GNAT family acetyltransferase</fullName>
    </submittedName>
</protein>
<evidence type="ECO:0000256" key="2">
    <source>
        <dbReference type="ARBA" id="ARBA00023315"/>
    </source>
</evidence>
<dbReference type="SUPFAM" id="SSF55729">
    <property type="entry name" value="Acyl-CoA N-acyltransferases (Nat)"/>
    <property type="match status" value="1"/>
</dbReference>
<dbReference type="InterPro" id="IPR016181">
    <property type="entry name" value="Acyl_CoA_acyltransferase"/>
</dbReference>